<sequence>MNQKFEDESVDLISFSSPIIHQAFETTTVTFKEKDLSELKDDTNINCGFVSFSSSSSSLSSSSSNLLTTNKIINSYHKLFNHNLFESSLSSPTTTLTLIVREGTSIRPLISFASNNTAVTLEDVPAPTKLTILIETNSIIPEDQKSNRSI</sequence>
<name>A0AAV0AP06_PHAPC</name>
<evidence type="ECO:0000313" key="2">
    <source>
        <dbReference type="Proteomes" id="UP001153365"/>
    </source>
</evidence>
<comment type="caution">
    <text evidence="1">The sequence shown here is derived from an EMBL/GenBank/DDBJ whole genome shotgun (WGS) entry which is preliminary data.</text>
</comment>
<accession>A0AAV0AP06</accession>
<proteinExistence type="predicted"/>
<dbReference type="AlphaFoldDB" id="A0AAV0AP06"/>
<keyword evidence="2" id="KW-1185">Reference proteome</keyword>
<dbReference type="Proteomes" id="UP001153365">
    <property type="component" value="Unassembled WGS sequence"/>
</dbReference>
<dbReference type="EMBL" id="CALTRL010001066">
    <property type="protein sequence ID" value="CAH7670774.1"/>
    <property type="molecule type" value="Genomic_DNA"/>
</dbReference>
<evidence type="ECO:0000313" key="1">
    <source>
        <dbReference type="EMBL" id="CAH7670774.1"/>
    </source>
</evidence>
<protein>
    <submittedName>
        <fullName evidence="1">Uncharacterized protein</fullName>
    </submittedName>
</protein>
<gene>
    <name evidence="1" type="ORF">PPACK8108_LOCUS5508</name>
</gene>
<reference evidence="1" key="1">
    <citation type="submission" date="2022-06" db="EMBL/GenBank/DDBJ databases">
        <authorList>
            <consortium name="SYNGENTA / RWTH Aachen University"/>
        </authorList>
    </citation>
    <scope>NUCLEOTIDE SEQUENCE</scope>
</reference>
<organism evidence="1 2">
    <name type="scientific">Phakopsora pachyrhizi</name>
    <name type="common">Asian soybean rust disease fungus</name>
    <dbReference type="NCBI Taxonomy" id="170000"/>
    <lineage>
        <taxon>Eukaryota</taxon>
        <taxon>Fungi</taxon>
        <taxon>Dikarya</taxon>
        <taxon>Basidiomycota</taxon>
        <taxon>Pucciniomycotina</taxon>
        <taxon>Pucciniomycetes</taxon>
        <taxon>Pucciniales</taxon>
        <taxon>Phakopsoraceae</taxon>
        <taxon>Phakopsora</taxon>
    </lineage>
</organism>